<proteinExistence type="predicted"/>
<dbReference type="PANTHER" id="PTHR34385">
    <property type="entry name" value="D-ALANYL-D-ALANINE CARBOXYPEPTIDASE"/>
    <property type="match status" value="1"/>
</dbReference>
<dbReference type="PANTHER" id="PTHR34385:SF1">
    <property type="entry name" value="PEPTIDOGLYCAN L-ALANYL-D-GLUTAMATE ENDOPEPTIDASE CWLK"/>
    <property type="match status" value="1"/>
</dbReference>
<keyword evidence="1" id="KW-0732">Signal</keyword>
<dbReference type="Gene3D" id="3.30.1380.10">
    <property type="match status" value="1"/>
</dbReference>
<feature type="chain" id="PRO_5027696064" evidence="1">
    <location>
        <begin position="23"/>
        <end position="159"/>
    </location>
</feature>
<feature type="non-terminal residue" evidence="3">
    <location>
        <position position="159"/>
    </location>
</feature>
<feature type="domain" description="D-alanyl-D-alanine carboxypeptidase-like core" evidence="2">
    <location>
        <begin position="66"/>
        <end position="157"/>
    </location>
</feature>
<sequence>MLTKKLLLVGTLVFSANTQTQADQHTPQIPDAIDPNSAIAFLMGKAGVEDRFATIASRYASRKGMKLDPKAYEAFKQMHAAAQKDGIKLVIKSATRNFNYQKGIWERKWTGARKVDGQNLSRSMPDHTRRALKILENSSMPGSSRHHWGTDIDLNSFNN</sequence>
<dbReference type="GO" id="GO:0008233">
    <property type="term" value="F:peptidase activity"/>
    <property type="evidence" value="ECO:0007669"/>
    <property type="project" value="InterPro"/>
</dbReference>
<protein>
    <submittedName>
        <fullName evidence="3">Peptidase M15</fullName>
    </submittedName>
</protein>
<dbReference type="Pfam" id="PF02557">
    <property type="entry name" value="VanY"/>
    <property type="match status" value="1"/>
</dbReference>
<dbReference type="EMBL" id="CACVAV010000121">
    <property type="protein sequence ID" value="CAA6807981.1"/>
    <property type="molecule type" value="Genomic_DNA"/>
</dbReference>
<evidence type="ECO:0000259" key="2">
    <source>
        <dbReference type="Pfam" id="PF02557"/>
    </source>
</evidence>
<name>A0A6S6SY92_9GAMM</name>
<organism evidence="3">
    <name type="scientific">uncultured Thiotrichaceae bacterium</name>
    <dbReference type="NCBI Taxonomy" id="298394"/>
    <lineage>
        <taxon>Bacteria</taxon>
        <taxon>Pseudomonadati</taxon>
        <taxon>Pseudomonadota</taxon>
        <taxon>Gammaproteobacteria</taxon>
        <taxon>Thiotrichales</taxon>
        <taxon>Thiotrichaceae</taxon>
        <taxon>environmental samples</taxon>
    </lineage>
</organism>
<dbReference type="InterPro" id="IPR003709">
    <property type="entry name" value="VanY-like_core_dom"/>
</dbReference>
<reference evidence="3" key="1">
    <citation type="submission" date="2020-01" db="EMBL/GenBank/DDBJ databases">
        <authorList>
            <person name="Meier V. D."/>
            <person name="Meier V D."/>
        </authorList>
    </citation>
    <scope>NUCLEOTIDE SEQUENCE</scope>
    <source>
        <strain evidence="3">HLG_WM_MAG_08</strain>
    </source>
</reference>
<evidence type="ECO:0000313" key="3">
    <source>
        <dbReference type="EMBL" id="CAA6807981.1"/>
    </source>
</evidence>
<accession>A0A6S6SY92</accession>
<feature type="signal peptide" evidence="1">
    <location>
        <begin position="1"/>
        <end position="22"/>
    </location>
</feature>
<dbReference type="AlphaFoldDB" id="A0A6S6SY92"/>
<dbReference type="GO" id="GO:0006508">
    <property type="term" value="P:proteolysis"/>
    <property type="evidence" value="ECO:0007669"/>
    <property type="project" value="InterPro"/>
</dbReference>
<dbReference type="SUPFAM" id="SSF55166">
    <property type="entry name" value="Hedgehog/DD-peptidase"/>
    <property type="match status" value="1"/>
</dbReference>
<dbReference type="InterPro" id="IPR052179">
    <property type="entry name" value="DD-CPase-like"/>
</dbReference>
<gene>
    <name evidence="3" type="ORF">HELGO_WM33330</name>
</gene>
<evidence type="ECO:0000256" key="1">
    <source>
        <dbReference type="SAM" id="SignalP"/>
    </source>
</evidence>
<dbReference type="InterPro" id="IPR009045">
    <property type="entry name" value="Zn_M74/Hedgehog-like"/>
</dbReference>